<sequence>MSTQNQSLMKDFITVAIFHLPQETYILKTLLDRENIPHFFENETIVSVDPFASIALGGIRLKVHPNDTARVQALIDHLNNPLHIV</sequence>
<reference evidence="1 2" key="1">
    <citation type="submission" date="2016-11" db="EMBL/GenBank/DDBJ databases">
        <authorList>
            <person name="Jaros S."/>
            <person name="Januszkiewicz K."/>
            <person name="Wedrychowicz H."/>
        </authorList>
    </citation>
    <scope>NUCLEOTIDE SEQUENCE [LARGE SCALE GENOMIC DNA]</scope>
    <source>
        <strain evidence="1 2">DSM 25660</strain>
    </source>
</reference>
<evidence type="ECO:0000313" key="2">
    <source>
        <dbReference type="Proteomes" id="UP000184147"/>
    </source>
</evidence>
<dbReference type="AlphaFoldDB" id="A0A1M4VSU0"/>
<gene>
    <name evidence="1" type="ORF">SAMN05444377_10146</name>
</gene>
<accession>A0A1M4VSU0</accession>
<evidence type="ECO:0000313" key="1">
    <source>
        <dbReference type="EMBL" id="SHE72104.1"/>
    </source>
</evidence>
<evidence type="ECO:0008006" key="3">
    <source>
        <dbReference type="Google" id="ProtNLM"/>
    </source>
</evidence>
<proteinExistence type="predicted"/>
<dbReference type="STRING" id="1124188.SAMN05444377_10146"/>
<keyword evidence="2" id="KW-1185">Reference proteome</keyword>
<protein>
    <recommendedName>
        <fullName evidence="3">Signal transducing protein</fullName>
    </recommendedName>
</protein>
<dbReference type="EMBL" id="FQVQ01000001">
    <property type="protein sequence ID" value="SHE72104.1"/>
    <property type="molecule type" value="Genomic_DNA"/>
</dbReference>
<organism evidence="1 2">
    <name type="scientific">Flavobacterium fontis</name>
    <dbReference type="NCBI Taxonomy" id="1124188"/>
    <lineage>
        <taxon>Bacteria</taxon>
        <taxon>Pseudomonadati</taxon>
        <taxon>Bacteroidota</taxon>
        <taxon>Flavobacteriia</taxon>
        <taxon>Flavobacteriales</taxon>
        <taxon>Flavobacteriaceae</taxon>
        <taxon>Flavobacterium</taxon>
    </lineage>
</organism>
<name>A0A1M4VSU0_9FLAO</name>
<dbReference type="Proteomes" id="UP000184147">
    <property type="component" value="Unassembled WGS sequence"/>
</dbReference>